<evidence type="ECO:0000313" key="2">
    <source>
        <dbReference type="EMBL" id="MQA21057.1"/>
    </source>
</evidence>
<dbReference type="RefSeq" id="WP_152806264.1">
    <property type="nucleotide sequence ID" value="NZ_WHUF01000004.1"/>
</dbReference>
<dbReference type="Proteomes" id="UP000444318">
    <property type="component" value="Unassembled WGS sequence"/>
</dbReference>
<dbReference type="EMBL" id="WHUF01000004">
    <property type="protein sequence ID" value="MQA21057.1"/>
    <property type="molecule type" value="Genomic_DNA"/>
</dbReference>
<organism evidence="2 3">
    <name type="scientific">Rugamonas rivuli</name>
    <dbReference type="NCBI Taxonomy" id="2743358"/>
    <lineage>
        <taxon>Bacteria</taxon>
        <taxon>Pseudomonadati</taxon>
        <taxon>Pseudomonadota</taxon>
        <taxon>Betaproteobacteria</taxon>
        <taxon>Burkholderiales</taxon>
        <taxon>Oxalobacteraceae</taxon>
        <taxon>Telluria group</taxon>
        <taxon>Rugamonas</taxon>
    </lineage>
</organism>
<evidence type="ECO:0000313" key="3">
    <source>
        <dbReference type="Proteomes" id="UP000444318"/>
    </source>
</evidence>
<proteinExistence type="predicted"/>
<gene>
    <name evidence="2" type="ORF">GEV01_16175</name>
</gene>
<protein>
    <recommendedName>
        <fullName evidence="1">DUF7684 domain-containing protein</fullName>
    </recommendedName>
</protein>
<dbReference type="InterPro" id="IPR056101">
    <property type="entry name" value="DUF7684"/>
</dbReference>
<comment type="caution">
    <text evidence="2">The sequence shown here is derived from an EMBL/GenBank/DDBJ whole genome shotgun (WGS) entry which is preliminary data.</text>
</comment>
<dbReference type="AlphaFoldDB" id="A0A843SK21"/>
<reference evidence="2 3" key="1">
    <citation type="submission" date="2019-10" db="EMBL/GenBank/DDBJ databases">
        <title>Two novel species isolated from a subtropical stream in China.</title>
        <authorList>
            <person name="Lu H."/>
        </authorList>
    </citation>
    <scope>NUCLEOTIDE SEQUENCE [LARGE SCALE GENOMIC DNA]</scope>
    <source>
        <strain evidence="2 3">FT103W</strain>
    </source>
</reference>
<accession>A0A843SK21</accession>
<dbReference type="Pfam" id="PF24733">
    <property type="entry name" value="DUF7684"/>
    <property type="match status" value="1"/>
</dbReference>
<name>A0A843SK21_9BURK</name>
<evidence type="ECO:0000259" key="1">
    <source>
        <dbReference type="Pfam" id="PF24733"/>
    </source>
</evidence>
<keyword evidence="3" id="KW-1185">Reference proteome</keyword>
<sequence>MQKPVLRYLHLTPDSDLPALEGLSQFKAVLVVEADVAEMTMWETSRALVAAGCAYALAWGKECESWREAIEDASLEAVNYEDVPDEQLVVVTAHEDEELSEAFWFAQHRAVHPAHELRETLILHIADTPRREELEAEYRDA</sequence>
<feature type="domain" description="DUF7684" evidence="1">
    <location>
        <begin position="6"/>
        <end position="140"/>
    </location>
</feature>